<comment type="caution">
    <text evidence="1">The sequence shown here is derived from an EMBL/GenBank/DDBJ whole genome shotgun (WGS) entry which is preliminary data.</text>
</comment>
<accession>A0A023DYN9</accession>
<gene>
    <name evidence="1" type="ORF">HE1_00946</name>
</gene>
<proteinExistence type="predicted"/>
<dbReference type="Proteomes" id="UP000024842">
    <property type="component" value="Unassembled WGS sequence"/>
</dbReference>
<sequence>MKLFTSLIIFLMQRLLTEEDRVALRTQHRKEKNRRVEDRSKEV</sequence>
<keyword evidence="2" id="KW-1185">Reference proteome</keyword>
<evidence type="ECO:0000313" key="2">
    <source>
        <dbReference type="Proteomes" id="UP000024842"/>
    </source>
</evidence>
<dbReference type="EMBL" id="BAUP01000119">
    <property type="protein sequence ID" value="GAJ46611.1"/>
    <property type="molecule type" value="Genomic_DNA"/>
</dbReference>
<name>A0A023DYN9_9PROT</name>
<protein>
    <submittedName>
        <fullName evidence="1">Uncharacterized protein</fullName>
    </submittedName>
</protein>
<organism evidence="1 2">
    <name type="scientific">Holospora elegans E1</name>
    <dbReference type="NCBI Taxonomy" id="1427503"/>
    <lineage>
        <taxon>Bacteria</taxon>
        <taxon>Pseudomonadati</taxon>
        <taxon>Pseudomonadota</taxon>
        <taxon>Alphaproteobacteria</taxon>
        <taxon>Holosporales</taxon>
        <taxon>Holosporaceae</taxon>
        <taxon>Holospora</taxon>
    </lineage>
</organism>
<dbReference type="AlphaFoldDB" id="A0A023DYN9"/>
<evidence type="ECO:0000313" key="1">
    <source>
        <dbReference type="EMBL" id="GAJ46611.1"/>
    </source>
</evidence>
<reference evidence="1 2" key="1">
    <citation type="journal article" date="2014" name="FEMS Microbiol. Lett.">
        <title>Draft genome sequences of three Holospora species (Holospora obtusa, Holospora undulata, and Holospora elegans), endonuclear symbiotic bacteria of the ciliate Paramecium caudatum.</title>
        <authorList>
            <person name="Dohra H."/>
            <person name="Tanaka K."/>
            <person name="Suzuki T."/>
            <person name="Fujishima M."/>
            <person name="Suzuki H."/>
        </authorList>
    </citation>
    <scope>NUCLEOTIDE SEQUENCE [LARGE SCALE GENOMIC DNA]</scope>
    <source>
        <strain evidence="1 2">E1</strain>
    </source>
</reference>